<keyword evidence="4" id="KW-0412">Isoleucine biosynthesis</keyword>
<comment type="catalytic activity">
    <reaction evidence="7">
        <text>pyruvate + acetyl-CoA + H2O = (3R)-citramalate + CoA + H(+)</text>
        <dbReference type="Rhea" id="RHEA:19045"/>
        <dbReference type="ChEBI" id="CHEBI:15361"/>
        <dbReference type="ChEBI" id="CHEBI:15377"/>
        <dbReference type="ChEBI" id="CHEBI:15378"/>
        <dbReference type="ChEBI" id="CHEBI:30934"/>
        <dbReference type="ChEBI" id="CHEBI:57287"/>
        <dbReference type="ChEBI" id="CHEBI:57288"/>
        <dbReference type="EC" id="2.3.3.21"/>
    </reaction>
</comment>
<dbReference type="RefSeq" id="WP_123302632.1">
    <property type="nucleotide sequence ID" value="NZ_RKHK01000001.1"/>
</dbReference>
<dbReference type="PANTHER" id="PTHR43538">
    <property type="entry name" value="ALPHA-IPM SYNTHASE/HOMOCITRATE SYNTHASE"/>
    <property type="match status" value="1"/>
</dbReference>
<dbReference type="UniPathway" id="UPA00047">
    <property type="reaction ID" value="UER00066"/>
</dbReference>
<dbReference type="InterPro" id="IPR013709">
    <property type="entry name" value="2-isopropylmalate_synth_dimer"/>
</dbReference>
<evidence type="ECO:0000256" key="6">
    <source>
        <dbReference type="ARBA" id="ARBA00023304"/>
    </source>
</evidence>
<dbReference type="GO" id="GO:0009098">
    <property type="term" value="P:L-leucine biosynthetic process"/>
    <property type="evidence" value="ECO:0007669"/>
    <property type="project" value="InterPro"/>
</dbReference>
<dbReference type="GO" id="GO:0043714">
    <property type="term" value="F:(R)-citramalate synthase activity"/>
    <property type="evidence" value="ECO:0007669"/>
    <property type="project" value="UniProtKB-UniRule"/>
</dbReference>
<evidence type="ECO:0000313" key="11">
    <source>
        <dbReference type="EMBL" id="ROR71994.1"/>
    </source>
</evidence>
<dbReference type="InterPro" id="IPR005675">
    <property type="entry name" value="Citramal_synthase"/>
</dbReference>
<dbReference type="EMBL" id="RKHK01000001">
    <property type="protein sequence ID" value="ROR71994.1"/>
    <property type="molecule type" value="Genomic_DNA"/>
</dbReference>
<evidence type="ECO:0000313" key="12">
    <source>
        <dbReference type="Proteomes" id="UP000280668"/>
    </source>
</evidence>
<dbReference type="PROSITE" id="PS00815">
    <property type="entry name" value="AIPM_HOMOCIT_SYNTH_1"/>
    <property type="match status" value="1"/>
</dbReference>
<evidence type="ECO:0000259" key="10">
    <source>
        <dbReference type="PROSITE" id="PS50991"/>
    </source>
</evidence>
<dbReference type="InterPro" id="IPR054691">
    <property type="entry name" value="LeuA/HCS_post-cat"/>
</dbReference>
<dbReference type="InterPro" id="IPR002034">
    <property type="entry name" value="AIPM/Hcit_synth_CS"/>
</dbReference>
<dbReference type="Proteomes" id="UP000280668">
    <property type="component" value="Unassembled WGS sequence"/>
</dbReference>
<proteinExistence type="inferred from homology"/>
<dbReference type="SUPFAM" id="SSF51569">
    <property type="entry name" value="Aldolase"/>
    <property type="match status" value="1"/>
</dbReference>
<dbReference type="InterPro" id="IPR000891">
    <property type="entry name" value="PYR_CT"/>
</dbReference>
<dbReference type="Gene3D" id="3.30.160.270">
    <property type="match status" value="1"/>
</dbReference>
<protein>
    <recommendedName>
        <fullName evidence="8">Citramalate synthase</fullName>
        <ecNumber evidence="8">2.3.3.21</ecNumber>
    </recommendedName>
</protein>
<feature type="domain" description="Pyruvate carboxyltransferase" evidence="10">
    <location>
        <begin position="3"/>
        <end position="270"/>
    </location>
</feature>
<keyword evidence="3" id="KW-0028">Amino-acid biosynthesis</keyword>
<keyword evidence="6" id="KW-0100">Branched-chain amino acid biosynthesis</keyword>
<dbReference type="InterPro" id="IPR013785">
    <property type="entry name" value="Aldolase_TIM"/>
</dbReference>
<gene>
    <name evidence="11" type="ORF">EDD31_0336</name>
</gene>
<reference evidence="11 12" key="1">
    <citation type="submission" date="2018-11" db="EMBL/GenBank/DDBJ databases">
        <title>Sequencing the genomes of 1000 actinobacteria strains.</title>
        <authorList>
            <person name="Klenk H.-P."/>
        </authorList>
    </citation>
    <scope>NUCLEOTIDE SEQUENCE [LARGE SCALE GENOMIC DNA]</scope>
    <source>
        <strain evidence="11 12">DSM 11294</strain>
    </source>
</reference>
<evidence type="ECO:0000256" key="9">
    <source>
        <dbReference type="RuleBase" id="RU003523"/>
    </source>
</evidence>
<dbReference type="EC" id="2.3.3.21" evidence="8"/>
<comment type="caution">
    <text evidence="11">The sequence shown here is derived from an EMBL/GenBank/DDBJ whole genome shotgun (WGS) entry which is preliminary data.</text>
</comment>
<organism evidence="11 12">
    <name type="scientific">Bogoriella caseilytica</name>
    <dbReference type="NCBI Taxonomy" id="56055"/>
    <lineage>
        <taxon>Bacteria</taxon>
        <taxon>Bacillati</taxon>
        <taxon>Actinomycetota</taxon>
        <taxon>Actinomycetes</taxon>
        <taxon>Micrococcales</taxon>
        <taxon>Bogoriellaceae</taxon>
        <taxon>Bogoriella</taxon>
    </lineage>
</organism>
<dbReference type="AlphaFoldDB" id="A0A3N2BA93"/>
<dbReference type="Pfam" id="PF08502">
    <property type="entry name" value="LeuA_dimer"/>
    <property type="match status" value="1"/>
</dbReference>
<dbReference type="Pfam" id="PF00682">
    <property type="entry name" value="HMGL-like"/>
    <property type="match status" value="1"/>
</dbReference>
<dbReference type="NCBIfam" id="TIGR00977">
    <property type="entry name" value="citramal_synth"/>
    <property type="match status" value="1"/>
</dbReference>
<comment type="pathway">
    <text evidence="1">Amino-acid biosynthesis; L-isoleucine biosynthesis; 2-oxobutanoate from pyruvate: step 1/3.</text>
</comment>
<sequence>MTVQIYDTTLRDGAQQEGMNLSVADKLAIAALLDELGVGYIEGGWPGAVPKDTEFFARAAKELSFEHARLAAFGSTCRAGADPATDPQVQALVDSEASVVTIVAKSDIRHVERALRTDGAENLRMISDTVRHLVGSGREVIVDAEHFFDGYVYDPAYALSCVQAAFEAGAATAVLCDTNGGMLPAQVSAIVSAVRAETAGRLGIHAHNDSGCAVANTLAAVAAGAEHIQGTINGYGERTGNADLISCVANLELKLGAAALPGMAETTRIAHAVSDITNIPPHPRQPYVGSSAFAHKAGLHASAIRVDPDLYQHIDPVAVGNDMRMLVSEMAGRASIELKGRELGFDLTGQADLLAAVTERVKDAEAAGYTYDAADASFELLLREEIAATGGPDAPRYFEVESWRAFVEHRAASPSNGERAMDDAEATVKLRTGQGRVVTTGEGNGPVNALDQALRIALVGTYPEIEDFALTDYKVRILDTQQGTDATVRALVTTTDGANTWSTVGVGTNVIEASWEAIADAITWGLLHHGVEPR</sequence>
<dbReference type="GO" id="GO:0003852">
    <property type="term" value="F:2-isopropylmalate synthase activity"/>
    <property type="evidence" value="ECO:0007669"/>
    <property type="project" value="InterPro"/>
</dbReference>
<dbReference type="PANTHER" id="PTHR43538:SF1">
    <property type="entry name" value="(R)-CITRAMALATE SYNTHASE"/>
    <property type="match status" value="1"/>
</dbReference>
<dbReference type="SMART" id="SM00917">
    <property type="entry name" value="LeuA_dimer"/>
    <property type="match status" value="1"/>
</dbReference>
<dbReference type="InterPro" id="IPR036230">
    <property type="entry name" value="LeuA_allosteric_dom_sf"/>
</dbReference>
<accession>A0A3N2BA93</accession>
<dbReference type="GO" id="GO:0009097">
    <property type="term" value="P:isoleucine biosynthetic process"/>
    <property type="evidence" value="ECO:0007669"/>
    <property type="project" value="UniProtKB-UniRule"/>
</dbReference>
<comment type="similarity">
    <text evidence="2 9">Belongs to the alpha-IPM synthase/homocitrate synthase family.</text>
</comment>
<evidence type="ECO:0000256" key="1">
    <source>
        <dbReference type="ARBA" id="ARBA00004743"/>
    </source>
</evidence>
<keyword evidence="5 9" id="KW-0808">Transferase</keyword>
<dbReference type="Gene3D" id="3.20.20.70">
    <property type="entry name" value="Aldolase class I"/>
    <property type="match status" value="1"/>
</dbReference>
<dbReference type="Pfam" id="PF22617">
    <property type="entry name" value="HCS_D2"/>
    <property type="match status" value="1"/>
</dbReference>
<evidence type="ECO:0000256" key="7">
    <source>
        <dbReference type="ARBA" id="ARBA00048263"/>
    </source>
</evidence>
<evidence type="ECO:0000256" key="3">
    <source>
        <dbReference type="ARBA" id="ARBA00022605"/>
    </source>
</evidence>
<evidence type="ECO:0000256" key="4">
    <source>
        <dbReference type="ARBA" id="ARBA00022624"/>
    </source>
</evidence>
<keyword evidence="12" id="KW-1185">Reference proteome</keyword>
<evidence type="ECO:0000256" key="5">
    <source>
        <dbReference type="ARBA" id="ARBA00022679"/>
    </source>
</evidence>
<dbReference type="PROSITE" id="PS50991">
    <property type="entry name" value="PYR_CT"/>
    <property type="match status" value="1"/>
</dbReference>
<evidence type="ECO:0000256" key="2">
    <source>
        <dbReference type="ARBA" id="ARBA00006154"/>
    </source>
</evidence>
<dbReference type="CDD" id="cd07941">
    <property type="entry name" value="DRE_TIM_LeuA3"/>
    <property type="match status" value="1"/>
</dbReference>
<evidence type="ECO:0000256" key="8">
    <source>
        <dbReference type="NCBIfam" id="TIGR00977"/>
    </source>
</evidence>
<name>A0A3N2BA93_9MICO</name>
<dbReference type="SUPFAM" id="SSF110921">
    <property type="entry name" value="2-isopropylmalate synthase LeuA, allosteric (dimerisation) domain"/>
    <property type="match status" value="1"/>
</dbReference>
<dbReference type="PROSITE" id="PS00816">
    <property type="entry name" value="AIPM_HOMOCIT_SYNTH_2"/>
    <property type="match status" value="1"/>
</dbReference>
<dbReference type="OrthoDB" id="9803573at2"/>